<dbReference type="EMBL" id="BAABRI010000007">
    <property type="protein sequence ID" value="GAA5482326.1"/>
    <property type="molecule type" value="Genomic_DNA"/>
</dbReference>
<evidence type="ECO:0000313" key="2">
    <source>
        <dbReference type="Proteomes" id="UP001476282"/>
    </source>
</evidence>
<reference evidence="1 2" key="1">
    <citation type="submission" date="2024-02" db="EMBL/GenBank/DDBJ databases">
        <title>Haloferula sargassicola NBRC 104335.</title>
        <authorList>
            <person name="Ichikawa N."/>
            <person name="Katano-Makiyama Y."/>
            <person name="Hidaka K."/>
        </authorList>
    </citation>
    <scope>NUCLEOTIDE SEQUENCE [LARGE SCALE GENOMIC DNA]</scope>
    <source>
        <strain evidence="1 2">NBRC 104335</strain>
    </source>
</reference>
<name>A0ABP9UPQ7_9BACT</name>
<accession>A0ABP9UPQ7</accession>
<gene>
    <name evidence="1" type="ORF">Hsar01_01544</name>
</gene>
<keyword evidence="2" id="KW-1185">Reference proteome</keyword>
<protein>
    <submittedName>
        <fullName evidence="1">Uncharacterized protein</fullName>
    </submittedName>
</protein>
<dbReference type="RefSeq" id="WP_353566469.1">
    <property type="nucleotide sequence ID" value="NZ_BAABRI010000007.1"/>
</dbReference>
<evidence type="ECO:0000313" key="1">
    <source>
        <dbReference type="EMBL" id="GAA5482326.1"/>
    </source>
</evidence>
<dbReference type="Proteomes" id="UP001476282">
    <property type="component" value="Unassembled WGS sequence"/>
</dbReference>
<proteinExistence type="predicted"/>
<organism evidence="1 2">
    <name type="scientific">Haloferula sargassicola</name>
    <dbReference type="NCBI Taxonomy" id="490096"/>
    <lineage>
        <taxon>Bacteria</taxon>
        <taxon>Pseudomonadati</taxon>
        <taxon>Verrucomicrobiota</taxon>
        <taxon>Verrucomicrobiia</taxon>
        <taxon>Verrucomicrobiales</taxon>
        <taxon>Verrucomicrobiaceae</taxon>
        <taxon>Haloferula</taxon>
    </lineage>
</organism>
<comment type="caution">
    <text evidence="1">The sequence shown here is derived from an EMBL/GenBank/DDBJ whole genome shotgun (WGS) entry which is preliminary data.</text>
</comment>
<sequence>MTEKAQAILEQAEKLDDAEMEYLAWRLKQRLDEEYQKEGIRIAGERLAQVERGEVEMIPWDEAMKKWRKLAE</sequence>